<evidence type="ECO:0000313" key="2">
    <source>
        <dbReference type="Proteomes" id="UP000589036"/>
    </source>
</evidence>
<dbReference type="AlphaFoldDB" id="A0A852U3K0"/>
<dbReference type="InterPro" id="IPR007995">
    <property type="entry name" value="DUF742"/>
</dbReference>
<dbReference type="Pfam" id="PF05331">
    <property type="entry name" value="DUF742"/>
    <property type="match status" value="1"/>
</dbReference>
<accession>A0A852U3K0</accession>
<dbReference type="Gene3D" id="1.10.10.10">
    <property type="entry name" value="Winged helix-like DNA-binding domain superfamily/Winged helix DNA-binding domain"/>
    <property type="match status" value="1"/>
</dbReference>
<dbReference type="InterPro" id="IPR036388">
    <property type="entry name" value="WH-like_DNA-bd_sf"/>
</dbReference>
<reference evidence="1 2" key="1">
    <citation type="submission" date="2020-07" db="EMBL/GenBank/DDBJ databases">
        <title>Sequencing the genomes of 1000 actinobacteria strains.</title>
        <authorList>
            <person name="Klenk H.-P."/>
        </authorList>
    </citation>
    <scope>NUCLEOTIDE SEQUENCE [LARGE SCALE GENOMIC DNA]</scope>
    <source>
        <strain evidence="1 2">CXB654</strain>
    </source>
</reference>
<keyword evidence="2" id="KW-1185">Reference proteome</keyword>
<gene>
    <name evidence="1" type="ORF">HDA32_005172</name>
</gene>
<evidence type="ECO:0008006" key="3">
    <source>
        <dbReference type="Google" id="ProtNLM"/>
    </source>
</evidence>
<evidence type="ECO:0000313" key="1">
    <source>
        <dbReference type="EMBL" id="NYE50052.1"/>
    </source>
</evidence>
<name>A0A852U3K0_9ACTN</name>
<sequence length="108" mass="10928">MSERISVPPYRYVNPGPQRARHPIQVTDLVAAAAPAPEPAAALHGDAVGLLALARRVGPCSVTGLATAAELPEAVALALVADLEHAGLVRIDPAGTRLAGGRAERGAA</sequence>
<dbReference type="RefSeq" id="WP_179645604.1">
    <property type="nucleotide sequence ID" value="NZ_BAAAYY010000019.1"/>
</dbReference>
<dbReference type="Proteomes" id="UP000589036">
    <property type="component" value="Unassembled WGS sequence"/>
</dbReference>
<comment type="caution">
    <text evidence="1">The sequence shown here is derived from an EMBL/GenBank/DDBJ whole genome shotgun (WGS) entry which is preliminary data.</text>
</comment>
<proteinExistence type="predicted"/>
<organism evidence="1 2">
    <name type="scientific">Spinactinospora alkalitolerans</name>
    <dbReference type="NCBI Taxonomy" id="687207"/>
    <lineage>
        <taxon>Bacteria</taxon>
        <taxon>Bacillati</taxon>
        <taxon>Actinomycetota</taxon>
        <taxon>Actinomycetes</taxon>
        <taxon>Streptosporangiales</taxon>
        <taxon>Nocardiopsidaceae</taxon>
        <taxon>Spinactinospora</taxon>
    </lineage>
</organism>
<protein>
    <recommendedName>
        <fullName evidence="3">DprA winged helix domain-containing protein</fullName>
    </recommendedName>
</protein>
<dbReference type="EMBL" id="JACCCC010000001">
    <property type="protein sequence ID" value="NYE50052.1"/>
    <property type="molecule type" value="Genomic_DNA"/>
</dbReference>